<name>A0A6C0DI69_9ZZZZ</name>
<proteinExistence type="predicted"/>
<sequence>MEDKSSTKKINIIGTTNRYQIKKLVAPNDPNKKREITNKWKLQKEFYQQDYQLKFLNEIACIDFERSEIHNLIISQIVNKLNGYKHQDILKKLNDDSKLIKLNNVIAKLISCDLKCFYCKQDLHVLYEIAREMSQWTLDRIDNDKGHFTDNVEIACLECNLKRKKQNSEKFLFTKQLKIVRNDF</sequence>
<dbReference type="Gene3D" id="3.30.40.220">
    <property type="match status" value="1"/>
</dbReference>
<dbReference type="EMBL" id="MN739618">
    <property type="protein sequence ID" value="QHT16253.1"/>
    <property type="molecule type" value="Genomic_DNA"/>
</dbReference>
<evidence type="ECO:0008006" key="2">
    <source>
        <dbReference type="Google" id="ProtNLM"/>
    </source>
</evidence>
<dbReference type="AlphaFoldDB" id="A0A6C0DI69"/>
<organism evidence="1">
    <name type="scientific">viral metagenome</name>
    <dbReference type="NCBI Taxonomy" id="1070528"/>
    <lineage>
        <taxon>unclassified sequences</taxon>
        <taxon>metagenomes</taxon>
        <taxon>organismal metagenomes</taxon>
    </lineage>
</organism>
<accession>A0A6C0DI69</accession>
<protein>
    <recommendedName>
        <fullName evidence="2">HNH domain-containing protein</fullName>
    </recommendedName>
</protein>
<reference evidence="1" key="1">
    <citation type="journal article" date="2020" name="Nature">
        <title>Giant virus diversity and host interactions through global metagenomics.</title>
        <authorList>
            <person name="Schulz F."/>
            <person name="Roux S."/>
            <person name="Paez-Espino D."/>
            <person name="Jungbluth S."/>
            <person name="Walsh D.A."/>
            <person name="Denef V.J."/>
            <person name="McMahon K.D."/>
            <person name="Konstantinidis K.T."/>
            <person name="Eloe-Fadrosh E.A."/>
            <person name="Kyrpides N.C."/>
            <person name="Woyke T."/>
        </authorList>
    </citation>
    <scope>NUCLEOTIDE SEQUENCE</scope>
    <source>
        <strain evidence="1">GVMAG-M-3300023174-182</strain>
    </source>
</reference>
<evidence type="ECO:0000313" key="1">
    <source>
        <dbReference type="EMBL" id="QHT16253.1"/>
    </source>
</evidence>